<evidence type="ECO:0000256" key="1">
    <source>
        <dbReference type="SAM" id="MobiDB-lite"/>
    </source>
</evidence>
<accession>A0ABS8XPF7</accession>
<dbReference type="Proteomes" id="UP001201463">
    <property type="component" value="Unassembled WGS sequence"/>
</dbReference>
<keyword evidence="3" id="KW-1185">Reference proteome</keyword>
<evidence type="ECO:0000313" key="2">
    <source>
        <dbReference type="EMBL" id="MCE4540568.1"/>
    </source>
</evidence>
<comment type="caution">
    <text evidence="2">The sequence shown here is derived from an EMBL/GenBank/DDBJ whole genome shotgun (WGS) entry which is preliminary data.</text>
</comment>
<gene>
    <name evidence="2" type="ORF">LXT12_25330</name>
</gene>
<organism evidence="2 3">
    <name type="scientific">Pelomonas caseinilytica</name>
    <dbReference type="NCBI Taxonomy" id="2906763"/>
    <lineage>
        <taxon>Bacteria</taxon>
        <taxon>Pseudomonadati</taxon>
        <taxon>Pseudomonadota</taxon>
        <taxon>Betaproteobacteria</taxon>
        <taxon>Burkholderiales</taxon>
        <taxon>Sphaerotilaceae</taxon>
        <taxon>Roseateles</taxon>
    </lineage>
</organism>
<dbReference type="RefSeq" id="WP_233395071.1">
    <property type="nucleotide sequence ID" value="NZ_JAJTWT010000018.1"/>
</dbReference>
<sequence length="226" mass="24952">MAKAHIDMSATELSSAAVKDLENKLNGKTLAFASTNAELDLDGAFVDAVRWQGQLWDTVVKESGVKSPGKPRKVTSNITEPGTYNVELELWDRMLKFKLKIDPPSSSDKTGRAIKRNSNPPHVAVHNKGAKLGDCPTDYVGDLKDLMKLMGKTASYTYVGGSGSSKGWAPKFTGHQCHEQPGKGWKAYIDEPTMKTGTKWRLYFELEFDIPSKTLHVNLTQVSKDH</sequence>
<feature type="region of interest" description="Disordered" evidence="1">
    <location>
        <begin position="102"/>
        <end position="128"/>
    </location>
</feature>
<reference evidence="2 3" key="1">
    <citation type="submission" date="2021-12" db="EMBL/GenBank/DDBJ databases">
        <title>Genome seq of p7.</title>
        <authorList>
            <person name="Seo T."/>
        </authorList>
    </citation>
    <scope>NUCLEOTIDE SEQUENCE [LARGE SCALE GENOMIC DNA]</scope>
    <source>
        <strain evidence="2 3">P7</strain>
    </source>
</reference>
<name>A0ABS8XPF7_9BURK</name>
<evidence type="ECO:0000313" key="3">
    <source>
        <dbReference type="Proteomes" id="UP001201463"/>
    </source>
</evidence>
<protein>
    <submittedName>
        <fullName evidence="2">Uncharacterized protein</fullName>
    </submittedName>
</protein>
<dbReference type="EMBL" id="JAJTWT010000018">
    <property type="protein sequence ID" value="MCE4540568.1"/>
    <property type="molecule type" value="Genomic_DNA"/>
</dbReference>
<proteinExistence type="predicted"/>